<proteinExistence type="predicted"/>
<accession>A0ABN8Q791</accession>
<evidence type="ECO:0000259" key="7">
    <source>
        <dbReference type="PROSITE" id="PS50071"/>
    </source>
</evidence>
<dbReference type="SUPFAM" id="SSF46689">
    <property type="entry name" value="Homeodomain-like"/>
    <property type="match status" value="1"/>
</dbReference>
<dbReference type="PANTHER" id="PTHR24333:SF5">
    <property type="entry name" value="VENT HOMEOBOX"/>
    <property type="match status" value="1"/>
</dbReference>
<reference evidence="8 9" key="1">
    <citation type="submission" date="2022-05" db="EMBL/GenBank/DDBJ databases">
        <authorList>
            <consortium name="Genoscope - CEA"/>
            <person name="William W."/>
        </authorList>
    </citation>
    <scope>NUCLEOTIDE SEQUENCE [LARGE SCALE GENOMIC DNA]</scope>
</reference>
<dbReference type="Gene3D" id="1.10.10.60">
    <property type="entry name" value="Homeodomain-like"/>
    <property type="match status" value="1"/>
</dbReference>
<evidence type="ECO:0000256" key="3">
    <source>
        <dbReference type="ARBA" id="ARBA00023155"/>
    </source>
</evidence>
<sequence length="217" mass="25895">MNITRQKVGLSFSIENILRDDFCHSRRTNTNVESRETYFAAECWPTSPAYTCYAVPYGPMFMKYLPTTNRLNVGVRLHRVNGENDHFLAEQTKIIDDDCISCKNEETYSDNHGEFVYIYSGSDKELIQEKSVKCFSENGPKRKRRNRSHFTQRQLQYLEKIFSRQQYLTRDERTLLARGLEMTELQIRNWFQNRRYQRRHRANEDNKQQEPDTSVPI</sequence>
<keyword evidence="3 5" id="KW-0371">Homeobox</keyword>
<dbReference type="SMART" id="SM00389">
    <property type="entry name" value="HOX"/>
    <property type="match status" value="1"/>
</dbReference>
<evidence type="ECO:0000256" key="1">
    <source>
        <dbReference type="ARBA" id="ARBA00004123"/>
    </source>
</evidence>
<comment type="subcellular location">
    <subcellularLocation>
        <location evidence="1 5 6">Nucleus</location>
    </subcellularLocation>
</comment>
<dbReference type="InterPro" id="IPR050848">
    <property type="entry name" value="Homeobox_TF"/>
</dbReference>
<feature type="DNA-binding region" description="Homeobox" evidence="5">
    <location>
        <begin position="143"/>
        <end position="202"/>
    </location>
</feature>
<name>A0ABN8Q791_9CNID</name>
<dbReference type="Pfam" id="PF00046">
    <property type="entry name" value="Homeodomain"/>
    <property type="match status" value="1"/>
</dbReference>
<evidence type="ECO:0000256" key="4">
    <source>
        <dbReference type="ARBA" id="ARBA00023242"/>
    </source>
</evidence>
<evidence type="ECO:0000313" key="8">
    <source>
        <dbReference type="EMBL" id="CAH3158556.1"/>
    </source>
</evidence>
<feature type="domain" description="Homeobox" evidence="7">
    <location>
        <begin position="141"/>
        <end position="201"/>
    </location>
</feature>
<evidence type="ECO:0000256" key="6">
    <source>
        <dbReference type="RuleBase" id="RU000682"/>
    </source>
</evidence>
<evidence type="ECO:0000256" key="5">
    <source>
        <dbReference type="PROSITE-ProRule" id="PRU00108"/>
    </source>
</evidence>
<comment type="caution">
    <text evidence="8">The sequence shown here is derived from an EMBL/GenBank/DDBJ whole genome shotgun (WGS) entry which is preliminary data.</text>
</comment>
<dbReference type="InterPro" id="IPR001356">
    <property type="entry name" value="HD"/>
</dbReference>
<keyword evidence="9" id="KW-1185">Reference proteome</keyword>
<gene>
    <name evidence="8" type="ORF">PLOB_00003241</name>
</gene>
<keyword evidence="4 5" id="KW-0539">Nucleus</keyword>
<organism evidence="8 9">
    <name type="scientific">Porites lobata</name>
    <dbReference type="NCBI Taxonomy" id="104759"/>
    <lineage>
        <taxon>Eukaryota</taxon>
        <taxon>Metazoa</taxon>
        <taxon>Cnidaria</taxon>
        <taxon>Anthozoa</taxon>
        <taxon>Hexacorallia</taxon>
        <taxon>Scleractinia</taxon>
        <taxon>Fungiina</taxon>
        <taxon>Poritidae</taxon>
        <taxon>Porites</taxon>
    </lineage>
</organism>
<evidence type="ECO:0000256" key="2">
    <source>
        <dbReference type="ARBA" id="ARBA00023125"/>
    </source>
</evidence>
<evidence type="ECO:0000313" key="9">
    <source>
        <dbReference type="Proteomes" id="UP001159405"/>
    </source>
</evidence>
<protein>
    <recommendedName>
        <fullName evidence="7">Homeobox domain-containing protein</fullName>
    </recommendedName>
</protein>
<dbReference type="Proteomes" id="UP001159405">
    <property type="component" value="Unassembled WGS sequence"/>
</dbReference>
<dbReference type="InterPro" id="IPR017970">
    <property type="entry name" value="Homeobox_CS"/>
</dbReference>
<dbReference type="PROSITE" id="PS50071">
    <property type="entry name" value="HOMEOBOX_2"/>
    <property type="match status" value="1"/>
</dbReference>
<dbReference type="InterPro" id="IPR009057">
    <property type="entry name" value="Homeodomain-like_sf"/>
</dbReference>
<dbReference type="CDD" id="cd00086">
    <property type="entry name" value="homeodomain"/>
    <property type="match status" value="1"/>
</dbReference>
<keyword evidence="2 5" id="KW-0238">DNA-binding</keyword>
<dbReference type="PROSITE" id="PS00027">
    <property type="entry name" value="HOMEOBOX_1"/>
    <property type="match status" value="1"/>
</dbReference>
<dbReference type="EMBL" id="CALNXK010000111">
    <property type="protein sequence ID" value="CAH3158556.1"/>
    <property type="molecule type" value="Genomic_DNA"/>
</dbReference>
<dbReference type="PANTHER" id="PTHR24333">
    <property type="entry name" value="HOMEO BOX HB9 LIKE A-RELATED"/>
    <property type="match status" value="1"/>
</dbReference>